<dbReference type="EMBL" id="WJQU01000002">
    <property type="protein sequence ID" value="KAJ6642697.1"/>
    <property type="molecule type" value="Genomic_DNA"/>
</dbReference>
<dbReference type="OrthoDB" id="6621861at2759"/>
<dbReference type="AlphaFoldDB" id="A0A9Q0N331"/>
<evidence type="ECO:0000313" key="2">
    <source>
        <dbReference type="EMBL" id="KAJ6642697.1"/>
    </source>
</evidence>
<name>A0A9Q0N331_9DIPT</name>
<comment type="caution">
    <text evidence="2">The sequence shown here is derived from an EMBL/GenBank/DDBJ whole genome shotgun (WGS) entry which is preliminary data.</text>
</comment>
<feature type="compositionally biased region" description="Polar residues" evidence="1">
    <location>
        <begin position="456"/>
        <end position="477"/>
    </location>
</feature>
<reference evidence="2" key="1">
    <citation type="submission" date="2022-07" db="EMBL/GenBank/DDBJ databases">
        <authorList>
            <person name="Trinca V."/>
            <person name="Uliana J.V.C."/>
            <person name="Torres T.T."/>
            <person name="Ward R.J."/>
            <person name="Monesi N."/>
        </authorList>
    </citation>
    <scope>NUCLEOTIDE SEQUENCE</scope>
    <source>
        <strain evidence="2">HSMRA1968</strain>
        <tissue evidence="2">Whole embryos</tissue>
    </source>
</reference>
<feature type="compositionally biased region" description="Polar residues" evidence="1">
    <location>
        <begin position="416"/>
        <end position="436"/>
    </location>
</feature>
<feature type="region of interest" description="Disordered" evidence="1">
    <location>
        <begin position="384"/>
        <end position="443"/>
    </location>
</feature>
<dbReference type="Proteomes" id="UP001151699">
    <property type="component" value="Chromosome B"/>
</dbReference>
<proteinExistence type="predicted"/>
<gene>
    <name evidence="2" type="ORF">Bhyg_07651</name>
</gene>
<organism evidence="2 3">
    <name type="scientific">Pseudolycoriella hygida</name>
    <dbReference type="NCBI Taxonomy" id="35572"/>
    <lineage>
        <taxon>Eukaryota</taxon>
        <taxon>Metazoa</taxon>
        <taxon>Ecdysozoa</taxon>
        <taxon>Arthropoda</taxon>
        <taxon>Hexapoda</taxon>
        <taxon>Insecta</taxon>
        <taxon>Pterygota</taxon>
        <taxon>Neoptera</taxon>
        <taxon>Endopterygota</taxon>
        <taxon>Diptera</taxon>
        <taxon>Nematocera</taxon>
        <taxon>Sciaroidea</taxon>
        <taxon>Sciaridae</taxon>
        <taxon>Pseudolycoriella</taxon>
    </lineage>
</organism>
<keyword evidence="3" id="KW-1185">Reference proteome</keyword>
<feature type="region of interest" description="Disordered" evidence="1">
    <location>
        <begin position="456"/>
        <end position="495"/>
    </location>
</feature>
<accession>A0A9Q0N331</accession>
<sequence>MKEIFIPKPKLLHNTEKQTEEKCNFTEMTSLMKWTHLTTLILFVLQSRNAYELDGEHDDFKMIIDGATSDQIANLDLDNISIEDQNEILTTTTPTSQLFETFVLKKTIDPTANNGNETNNSENMKAYKIVSNKPIVENSLVKIVMAPKNVLEKISKQERINGKYGFDKIDKGANVPMKNDSSIKELIQIGNHNVKVEVFSVEQVNDGLMDAIQSENNGTNQDWNNIKIITSLDNAPLHMISADDKSLKDSHEKMLDEPEELNNLPAVDTEIDSRYAEVPIGATQGSIIDSSYTEAEELVSNPTTSNNLIQSSITSPPPFSSLENMEFESAEQNTTSTEIISSNPQGNFESFESLQWTSLESSTESTAPLVVLKVLNNHTVLVEEPDPKSIPDQYNADEVDEPISLPSIERPKKINRPTTKNSKPSQYPKKANSSKPYKNYPKTDLHLDDISFESTPQIKLSDVETTQEPQSDSTSKGKSIKRAIGDEGQFSSIVRPSPVRPIFSDLLPRETEAERSERLTQSMQRLMHFITVVGQIDSYVTKRLRHGAKNFARMLDSVEEDTRRRRNRLYM</sequence>
<evidence type="ECO:0000313" key="3">
    <source>
        <dbReference type="Proteomes" id="UP001151699"/>
    </source>
</evidence>
<evidence type="ECO:0000256" key="1">
    <source>
        <dbReference type="SAM" id="MobiDB-lite"/>
    </source>
</evidence>
<protein>
    <submittedName>
        <fullName evidence="2">Uncharacterized protein</fullName>
    </submittedName>
</protein>